<organism evidence="1">
    <name type="scientific">Rhizophora mucronata</name>
    <name type="common">Asiatic mangrove</name>
    <dbReference type="NCBI Taxonomy" id="61149"/>
    <lineage>
        <taxon>Eukaryota</taxon>
        <taxon>Viridiplantae</taxon>
        <taxon>Streptophyta</taxon>
        <taxon>Embryophyta</taxon>
        <taxon>Tracheophyta</taxon>
        <taxon>Spermatophyta</taxon>
        <taxon>Magnoliopsida</taxon>
        <taxon>eudicotyledons</taxon>
        <taxon>Gunneridae</taxon>
        <taxon>Pentapetalae</taxon>
        <taxon>rosids</taxon>
        <taxon>fabids</taxon>
        <taxon>Malpighiales</taxon>
        <taxon>Rhizophoraceae</taxon>
        <taxon>Rhizophora</taxon>
    </lineage>
</organism>
<accession>A0A2P2Q560</accession>
<sequence>MQKIRIFSWTFFPGKSFSSCLTRVGSGQSS</sequence>
<evidence type="ECO:0000313" key="1">
    <source>
        <dbReference type="EMBL" id="MBX62029.1"/>
    </source>
</evidence>
<protein>
    <submittedName>
        <fullName evidence="1">Uncharacterized protein</fullName>
    </submittedName>
</protein>
<reference evidence="1" key="1">
    <citation type="submission" date="2018-02" db="EMBL/GenBank/DDBJ databases">
        <title>Rhizophora mucronata_Transcriptome.</title>
        <authorList>
            <person name="Meera S.P."/>
            <person name="Sreeshan A."/>
            <person name="Augustine A."/>
        </authorList>
    </citation>
    <scope>NUCLEOTIDE SEQUENCE</scope>
    <source>
        <tissue evidence="1">Leaf</tissue>
    </source>
</reference>
<name>A0A2P2Q560_RHIMU</name>
<proteinExistence type="predicted"/>
<dbReference type="AlphaFoldDB" id="A0A2P2Q560"/>
<dbReference type="EMBL" id="GGEC01081545">
    <property type="protein sequence ID" value="MBX62029.1"/>
    <property type="molecule type" value="Transcribed_RNA"/>
</dbReference>